<dbReference type="EMBL" id="MEZQ01000063">
    <property type="protein sequence ID" value="OGD57513.1"/>
    <property type="molecule type" value="Genomic_DNA"/>
</dbReference>
<dbReference type="Gene3D" id="1.10.150.130">
    <property type="match status" value="1"/>
</dbReference>
<dbReference type="PROSITE" id="PS51900">
    <property type="entry name" value="CB"/>
    <property type="match status" value="2"/>
</dbReference>
<gene>
    <name evidence="4" type="ORF">A3I57_01840</name>
</gene>
<evidence type="ECO:0000256" key="1">
    <source>
        <dbReference type="ARBA" id="ARBA00023125"/>
    </source>
</evidence>
<evidence type="ECO:0000256" key="2">
    <source>
        <dbReference type="PROSITE-ProRule" id="PRU01248"/>
    </source>
</evidence>
<keyword evidence="1 2" id="KW-0238">DNA-binding</keyword>
<feature type="domain" description="Core-binding (CB)" evidence="3">
    <location>
        <begin position="1"/>
        <end position="89"/>
    </location>
</feature>
<dbReference type="GO" id="GO:0003677">
    <property type="term" value="F:DNA binding"/>
    <property type="evidence" value="ECO:0007669"/>
    <property type="project" value="UniProtKB-UniRule"/>
</dbReference>
<evidence type="ECO:0000313" key="4">
    <source>
        <dbReference type="EMBL" id="OGD57513.1"/>
    </source>
</evidence>
<name>A0A1F5DQV5_9BACT</name>
<dbReference type="AlphaFoldDB" id="A0A1F5DQV5"/>
<comment type="caution">
    <text evidence="4">The sequence shown here is derived from an EMBL/GenBank/DDBJ whole genome shotgun (WGS) entry which is preliminary data.</text>
</comment>
<dbReference type="InterPro" id="IPR010998">
    <property type="entry name" value="Integrase_recombinase_N"/>
</dbReference>
<evidence type="ECO:0000259" key="3">
    <source>
        <dbReference type="PROSITE" id="PS51900"/>
    </source>
</evidence>
<organism evidence="4 5">
    <name type="scientific">Candidatus Beckwithbacteria bacterium RIFCSPLOWO2_02_FULL_47_23</name>
    <dbReference type="NCBI Taxonomy" id="1797463"/>
    <lineage>
        <taxon>Bacteria</taxon>
        <taxon>Candidatus Beckwithiibacteriota</taxon>
    </lineage>
</organism>
<evidence type="ECO:0000313" key="5">
    <source>
        <dbReference type="Proteomes" id="UP000176364"/>
    </source>
</evidence>
<dbReference type="GO" id="GO:0015074">
    <property type="term" value="P:DNA integration"/>
    <property type="evidence" value="ECO:0007669"/>
    <property type="project" value="InterPro"/>
</dbReference>
<reference evidence="4 5" key="1">
    <citation type="journal article" date="2016" name="Nat. Commun.">
        <title>Thousands of microbial genomes shed light on interconnected biogeochemical processes in an aquifer system.</title>
        <authorList>
            <person name="Anantharaman K."/>
            <person name="Brown C.T."/>
            <person name="Hug L.A."/>
            <person name="Sharon I."/>
            <person name="Castelle C.J."/>
            <person name="Probst A.J."/>
            <person name="Thomas B.C."/>
            <person name="Singh A."/>
            <person name="Wilkins M.J."/>
            <person name="Karaoz U."/>
            <person name="Brodie E.L."/>
            <person name="Williams K.H."/>
            <person name="Hubbard S.S."/>
            <person name="Banfield J.F."/>
        </authorList>
    </citation>
    <scope>NUCLEOTIDE SEQUENCE [LARGE SCALE GENOMIC DNA]</scope>
</reference>
<feature type="domain" description="Core-binding (CB)" evidence="3">
    <location>
        <begin position="109"/>
        <end position="160"/>
    </location>
</feature>
<dbReference type="Pfam" id="PF02899">
    <property type="entry name" value="Phage_int_SAM_1"/>
    <property type="match status" value="1"/>
</dbReference>
<dbReference type="Proteomes" id="UP000176364">
    <property type="component" value="Unassembled WGS sequence"/>
</dbReference>
<protein>
    <recommendedName>
        <fullName evidence="3">Core-binding (CB) domain-containing protein</fullName>
    </recommendedName>
</protein>
<sequence>MQPLTAQFKNYLAKQKLSPATLKNYVSDVDQFLAWLAGELQETTIEPVHLTASVFQNYGRWLNAAENHIHPATAERYLSGLRRFGEFLNAAKLTDANPAADLKPTAIDPTLDQVVNDFRNELVRQNLAPSTVKNYVSDVHQYLLWANERLKLTGDNLLQL</sequence>
<accession>A0A1F5DQV5</accession>
<proteinExistence type="predicted"/>
<dbReference type="SUPFAM" id="SSF47823">
    <property type="entry name" value="lambda integrase-like, N-terminal domain"/>
    <property type="match status" value="1"/>
</dbReference>
<dbReference type="InterPro" id="IPR004107">
    <property type="entry name" value="Integrase_SAM-like_N"/>
</dbReference>
<dbReference type="InterPro" id="IPR044068">
    <property type="entry name" value="CB"/>
</dbReference>